<dbReference type="GO" id="GO:0051301">
    <property type="term" value="P:cell division"/>
    <property type="evidence" value="ECO:0007669"/>
    <property type="project" value="UniProtKB-KW"/>
</dbReference>
<proteinExistence type="inferred from homology"/>
<protein>
    <submittedName>
        <fullName evidence="14">G1/S-specific cyclin-E2 isoform X1</fullName>
    </submittedName>
</protein>
<dbReference type="InParanoid" id="A0A6P8PS30"/>
<comment type="subunit">
    <text evidence="8">Interacts with CDK2 protein kinase to form a serine/threonine kinase holoenzyme complex. The cyclin subunit imparts substrate specificity to the complex.</text>
</comment>
<dbReference type="Gene3D" id="1.10.472.10">
    <property type="entry name" value="Cyclin-like"/>
    <property type="match status" value="2"/>
</dbReference>
<evidence type="ECO:0000259" key="12">
    <source>
        <dbReference type="SMART" id="SM01332"/>
    </source>
</evidence>
<dbReference type="FunFam" id="1.10.472.10:FF:000024">
    <property type="entry name" value="G1/S-specific cyclin-E1"/>
    <property type="match status" value="1"/>
</dbReference>
<dbReference type="SUPFAM" id="SSF47954">
    <property type="entry name" value="Cyclin-like"/>
    <property type="match status" value="2"/>
</dbReference>
<evidence type="ECO:0000313" key="13">
    <source>
        <dbReference type="Proteomes" id="UP000515159"/>
    </source>
</evidence>
<evidence type="ECO:0000256" key="5">
    <source>
        <dbReference type="ARBA" id="ARBA00023127"/>
    </source>
</evidence>
<evidence type="ECO:0000256" key="8">
    <source>
        <dbReference type="ARBA" id="ARBA00063231"/>
    </source>
</evidence>
<dbReference type="GeneID" id="117355964"/>
<dbReference type="FunCoup" id="A0A6P8PS30">
    <property type="interactions" value="2215"/>
</dbReference>
<name>A0A6P8PS30_GEOSA</name>
<evidence type="ECO:0000256" key="6">
    <source>
        <dbReference type="ARBA" id="ARBA00023242"/>
    </source>
</evidence>
<evidence type="ECO:0000313" key="14">
    <source>
        <dbReference type="RefSeq" id="XP_033791047.1"/>
    </source>
</evidence>
<dbReference type="AlphaFoldDB" id="A0A6P8PS30"/>
<dbReference type="GO" id="GO:0005634">
    <property type="term" value="C:nucleus"/>
    <property type="evidence" value="ECO:0007669"/>
    <property type="project" value="UniProtKB-SubCell"/>
</dbReference>
<evidence type="ECO:0000256" key="7">
    <source>
        <dbReference type="ARBA" id="ARBA00023306"/>
    </source>
</evidence>
<comment type="subcellular location">
    <subcellularLocation>
        <location evidence="1">Nucleus</location>
    </subcellularLocation>
</comment>
<evidence type="ECO:0000256" key="1">
    <source>
        <dbReference type="ARBA" id="ARBA00004123"/>
    </source>
</evidence>
<organism evidence="13 14">
    <name type="scientific">Geotrypetes seraphini</name>
    <name type="common">Gaboon caecilian</name>
    <name type="synonym">Caecilia seraphini</name>
    <dbReference type="NCBI Taxonomy" id="260995"/>
    <lineage>
        <taxon>Eukaryota</taxon>
        <taxon>Metazoa</taxon>
        <taxon>Chordata</taxon>
        <taxon>Craniata</taxon>
        <taxon>Vertebrata</taxon>
        <taxon>Euteleostomi</taxon>
        <taxon>Amphibia</taxon>
        <taxon>Gymnophiona</taxon>
        <taxon>Geotrypetes</taxon>
    </lineage>
</organism>
<dbReference type="InterPro" id="IPR006671">
    <property type="entry name" value="Cyclin_N"/>
</dbReference>
<dbReference type="PANTHER" id="PTHR10177">
    <property type="entry name" value="CYCLINS"/>
    <property type="match status" value="1"/>
</dbReference>
<sequence>MSRRSVRLQARNSKQPLEEDQQLTFSSRKRKLEDHQKQKEENQIVKRHQYEIQSCWPSTISGGISPCTLIETPHKVMGITEDLSGFRQYRFKNVFISPSPLPTLSWGSSKDVWHKILKKESKYVHDKCFLLLHPTLKPNMRAILLDWLMEVCEVYTLHRETFYLAQDFFDRFMSTQSDISKNLLQLIGITCLFIASKLEEIYPPKLQEFAYVTDGACTEDDIVHMELIVLKALKWELCPVTIISWLNLYLQVDSLKDAPKVLLPQYSQETFIQIALLVDLCILDIDSLSFQYRILAAAALYHFTSIKTINKASGLDWDSIAECANWMAPFVKTVKAGGPLWVKDFKKVMVEDRHNIQTHTNYLHMLDEVNSKAECTVIGRQSPPCIGGILTPPKSTEKSLPC</sequence>
<keyword evidence="7" id="KW-0131">Cell cycle</keyword>
<feature type="domain" description="Cyclin-like" evidence="11">
    <location>
        <begin position="146"/>
        <end position="231"/>
    </location>
</feature>
<evidence type="ECO:0000256" key="10">
    <source>
        <dbReference type="SAM" id="MobiDB-lite"/>
    </source>
</evidence>
<evidence type="ECO:0000259" key="11">
    <source>
        <dbReference type="SMART" id="SM00385"/>
    </source>
</evidence>
<feature type="region of interest" description="Disordered" evidence="10">
    <location>
        <begin position="1"/>
        <end position="43"/>
    </location>
</feature>
<feature type="compositionally biased region" description="Basic and acidic residues" evidence="10">
    <location>
        <begin position="31"/>
        <end position="43"/>
    </location>
</feature>
<dbReference type="OrthoDB" id="5590282at2759"/>
<dbReference type="SMART" id="SM01332">
    <property type="entry name" value="Cyclin_C"/>
    <property type="match status" value="1"/>
</dbReference>
<dbReference type="PROSITE" id="PS00292">
    <property type="entry name" value="CYCLINS"/>
    <property type="match status" value="1"/>
</dbReference>
<keyword evidence="3" id="KW-0597">Phosphoprotein</keyword>
<keyword evidence="4" id="KW-0132">Cell division</keyword>
<dbReference type="RefSeq" id="XP_033791047.1">
    <property type="nucleotide sequence ID" value="XM_033935156.1"/>
</dbReference>
<dbReference type="InterPro" id="IPR036915">
    <property type="entry name" value="Cyclin-like_sf"/>
</dbReference>
<dbReference type="CTD" id="9134"/>
<reference evidence="14" key="1">
    <citation type="submission" date="2025-08" db="UniProtKB">
        <authorList>
            <consortium name="RefSeq"/>
        </authorList>
    </citation>
    <scope>IDENTIFICATION</scope>
</reference>
<dbReference type="InterPro" id="IPR004367">
    <property type="entry name" value="Cyclin_C-dom"/>
</dbReference>
<evidence type="ECO:0000256" key="2">
    <source>
        <dbReference type="ARBA" id="ARBA00007143"/>
    </source>
</evidence>
<dbReference type="InterPro" id="IPR039361">
    <property type="entry name" value="Cyclin"/>
</dbReference>
<dbReference type="KEGG" id="gsh:117355964"/>
<keyword evidence="13" id="KW-1185">Reference proteome</keyword>
<keyword evidence="6" id="KW-0539">Nucleus</keyword>
<dbReference type="InterPro" id="IPR013763">
    <property type="entry name" value="Cyclin-like_dom"/>
</dbReference>
<accession>A0A6P8PS30</accession>
<dbReference type="Proteomes" id="UP000515159">
    <property type="component" value="Chromosome 2"/>
</dbReference>
<dbReference type="Pfam" id="PF00134">
    <property type="entry name" value="Cyclin_N"/>
    <property type="match status" value="1"/>
</dbReference>
<dbReference type="CDD" id="cd20582">
    <property type="entry name" value="CYCLIN_CCNE2_rpt2"/>
    <property type="match status" value="1"/>
</dbReference>
<gene>
    <name evidence="14" type="primary">CCNE2</name>
</gene>
<dbReference type="Pfam" id="PF02984">
    <property type="entry name" value="Cyclin_C"/>
    <property type="match status" value="1"/>
</dbReference>
<evidence type="ECO:0000256" key="3">
    <source>
        <dbReference type="ARBA" id="ARBA00022553"/>
    </source>
</evidence>
<comment type="similarity">
    <text evidence="2">Belongs to the cyclin family. Cyclin E subfamily.</text>
</comment>
<dbReference type="SMART" id="SM00385">
    <property type="entry name" value="CYCLIN"/>
    <property type="match status" value="1"/>
</dbReference>
<dbReference type="InterPro" id="IPR048258">
    <property type="entry name" value="Cyclins_cyclin-box"/>
</dbReference>
<keyword evidence="5 9" id="KW-0195">Cyclin</keyword>
<evidence type="ECO:0000256" key="9">
    <source>
        <dbReference type="RuleBase" id="RU000383"/>
    </source>
</evidence>
<feature type="domain" description="Cyclin C-terminal" evidence="12">
    <location>
        <begin position="240"/>
        <end position="362"/>
    </location>
</feature>
<evidence type="ECO:0000256" key="4">
    <source>
        <dbReference type="ARBA" id="ARBA00022618"/>
    </source>
</evidence>